<gene>
    <name evidence="1" type="ORF">METZ01_LOCUS64665</name>
</gene>
<organism evidence="1">
    <name type="scientific">marine metagenome</name>
    <dbReference type="NCBI Taxonomy" id="408172"/>
    <lineage>
        <taxon>unclassified sequences</taxon>
        <taxon>metagenomes</taxon>
        <taxon>ecological metagenomes</taxon>
    </lineage>
</organism>
<dbReference type="AlphaFoldDB" id="A0A381T8F7"/>
<reference evidence="1" key="1">
    <citation type="submission" date="2018-05" db="EMBL/GenBank/DDBJ databases">
        <authorList>
            <person name="Lanie J.A."/>
            <person name="Ng W.-L."/>
            <person name="Kazmierczak K.M."/>
            <person name="Andrzejewski T.M."/>
            <person name="Davidsen T.M."/>
            <person name="Wayne K.J."/>
            <person name="Tettelin H."/>
            <person name="Glass J.I."/>
            <person name="Rusch D."/>
            <person name="Podicherti R."/>
            <person name="Tsui H.-C.T."/>
            <person name="Winkler M.E."/>
        </authorList>
    </citation>
    <scope>NUCLEOTIDE SEQUENCE</scope>
</reference>
<dbReference type="EMBL" id="UINC01004103">
    <property type="protein sequence ID" value="SVA11811.1"/>
    <property type="molecule type" value="Genomic_DNA"/>
</dbReference>
<evidence type="ECO:0000313" key="1">
    <source>
        <dbReference type="EMBL" id="SVA11811.1"/>
    </source>
</evidence>
<sequence>MTAKQQLIDDKLVDLVQRCFKSSLVTHFLIRIYQGVWKLIL</sequence>
<name>A0A381T8F7_9ZZZZ</name>
<accession>A0A381T8F7</accession>
<protein>
    <submittedName>
        <fullName evidence="1">Uncharacterized protein</fullName>
    </submittedName>
</protein>
<proteinExistence type="predicted"/>